<dbReference type="Pfam" id="PF11042">
    <property type="entry name" value="DUF2750"/>
    <property type="match status" value="1"/>
</dbReference>
<accession>A0A4Z0M6P7</accession>
<evidence type="ECO:0000313" key="1">
    <source>
        <dbReference type="EMBL" id="TGD75078.1"/>
    </source>
</evidence>
<gene>
    <name evidence="1" type="ORF">E4634_03445</name>
</gene>
<comment type="caution">
    <text evidence="1">The sequence shown here is derived from an EMBL/GenBank/DDBJ whole genome shotgun (WGS) entry which is preliminary data.</text>
</comment>
<evidence type="ECO:0000313" key="2">
    <source>
        <dbReference type="Proteomes" id="UP000298050"/>
    </source>
</evidence>
<protein>
    <submittedName>
        <fullName evidence="1">DUF2750 domain-containing protein</fullName>
    </submittedName>
</protein>
<sequence length="133" mass="15347">MRYAPYPQEYAALQDMSEADLLEYFLTRVFETEEVWGLDDGCEWLMQEAGEQWIMPVWPYRQLAEEANTVKGYTPLAESLEDFVYQTLTALIEDNAMLRVLPSAHSEGCLVSPERLYDILTGMFDAGEYRLDA</sequence>
<proteinExistence type="predicted"/>
<keyword evidence="2" id="KW-1185">Reference proteome</keyword>
<name>A0A4Z0M6P7_9GAMM</name>
<dbReference type="RefSeq" id="WP_135441219.1">
    <property type="nucleotide sequence ID" value="NZ_SRLE01000004.1"/>
</dbReference>
<dbReference type="AlphaFoldDB" id="A0A4Z0M6P7"/>
<dbReference type="InterPro" id="IPR021284">
    <property type="entry name" value="DUF2750"/>
</dbReference>
<dbReference type="EMBL" id="SRLE01000004">
    <property type="protein sequence ID" value="TGD75078.1"/>
    <property type="molecule type" value="Genomic_DNA"/>
</dbReference>
<dbReference type="Proteomes" id="UP000298050">
    <property type="component" value="Unassembled WGS sequence"/>
</dbReference>
<reference evidence="1 2" key="1">
    <citation type="submission" date="2019-04" db="EMBL/GenBank/DDBJ databases">
        <title>Taxonomy of novel Haliea sp. from mangrove soil of West Coast of India.</title>
        <authorList>
            <person name="Verma A."/>
            <person name="Kumar P."/>
            <person name="Krishnamurthi S."/>
        </authorList>
    </citation>
    <scope>NUCLEOTIDE SEQUENCE [LARGE SCALE GENOMIC DNA]</scope>
    <source>
        <strain evidence="1 2">SAOS-164</strain>
    </source>
</reference>
<dbReference type="OrthoDB" id="2936081at2"/>
<organism evidence="1 2">
    <name type="scientific">Mangrovimicrobium sediminis</name>
    <dbReference type="NCBI Taxonomy" id="2562682"/>
    <lineage>
        <taxon>Bacteria</taxon>
        <taxon>Pseudomonadati</taxon>
        <taxon>Pseudomonadota</taxon>
        <taxon>Gammaproteobacteria</taxon>
        <taxon>Cellvibrionales</taxon>
        <taxon>Halieaceae</taxon>
        <taxon>Mangrovimicrobium</taxon>
    </lineage>
</organism>